<organism evidence="2 3">
    <name type="scientific">Antarcticimicrobium luteum</name>
    <dbReference type="NCBI Taxonomy" id="2547397"/>
    <lineage>
        <taxon>Bacteria</taxon>
        <taxon>Pseudomonadati</taxon>
        <taxon>Pseudomonadota</taxon>
        <taxon>Alphaproteobacteria</taxon>
        <taxon>Rhodobacterales</taxon>
        <taxon>Paracoccaceae</taxon>
        <taxon>Antarcticimicrobium</taxon>
    </lineage>
</organism>
<feature type="chain" id="PRO_5020570074" evidence="1">
    <location>
        <begin position="19"/>
        <end position="508"/>
    </location>
</feature>
<dbReference type="Proteomes" id="UP000295301">
    <property type="component" value="Unassembled WGS sequence"/>
</dbReference>
<evidence type="ECO:0000313" key="3">
    <source>
        <dbReference type="Proteomes" id="UP000295301"/>
    </source>
</evidence>
<dbReference type="EMBL" id="SMUV01000065">
    <property type="protein sequence ID" value="TDK47416.1"/>
    <property type="molecule type" value="Genomic_DNA"/>
</dbReference>
<keyword evidence="3" id="KW-1185">Reference proteome</keyword>
<protein>
    <submittedName>
        <fullName evidence="2">Uncharacterized protein</fullName>
    </submittedName>
</protein>
<dbReference type="AlphaFoldDB" id="A0A4R5V7B8"/>
<evidence type="ECO:0000256" key="1">
    <source>
        <dbReference type="SAM" id="SignalP"/>
    </source>
</evidence>
<dbReference type="OrthoDB" id="7929427at2"/>
<dbReference type="RefSeq" id="WP_133359809.1">
    <property type="nucleotide sequence ID" value="NZ_SMUV01000065.1"/>
</dbReference>
<name>A0A4R5V7B8_9RHOB</name>
<proteinExistence type="predicted"/>
<gene>
    <name evidence="2" type="ORF">E1832_11060</name>
</gene>
<evidence type="ECO:0000313" key="2">
    <source>
        <dbReference type="EMBL" id="TDK47416.1"/>
    </source>
</evidence>
<keyword evidence="1" id="KW-0732">Signal</keyword>
<reference evidence="2 3" key="1">
    <citation type="submission" date="2019-03" db="EMBL/GenBank/DDBJ databases">
        <title>Ruegeria lutea sp. nov., a novel strain, isolated from marine sediment, the Masan Bay, South Korea.</title>
        <authorList>
            <person name="Kim J."/>
            <person name="Kim D.-Y."/>
            <person name="Lee S.-S."/>
        </authorList>
    </citation>
    <scope>NUCLEOTIDE SEQUENCE [LARGE SCALE GENOMIC DNA]</scope>
    <source>
        <strain evidence="2 3">318-1</strain>
    </source>
</reference>
<feature type="signal peptide" evidence="1">
    <location>
        <begin position="1"/>
        <end position="18"/>
    </location>
</feature>
<comment type="caution">
    <text evidence="2">The sequence shown here is derived from an EMBL/GenBank/DDBJ whole genome shotgun (WGS) entry which is preliminary data.</text>
</comment>
<sequence length="508" mass="53766">MRIKAALIAICLPLAAPAEEPLSAIDWLEQAHPAPLPGPVLLEPPVAEQALRPEIEVSALEALAPPLGLVPPSITGLPVDLWYGSDAGQLSRLIAEAPVQNSPAMQALFYTLLLTEKRPPPGAPERDAEALLLAQIDRLIDLGATDPALALTELAGPMQSPALYRRWFDTSLLTGEEDAPCAALRDKPYLSPGYAATIFCTIRAGDWQTAALTLESVHALELLPPAQLDLLDRFLSPEIFEGAPPLPAPESPDPLTFRLYEAIGERVPSTRLPRAFANADLRDLAGWKAQIEAAERLTRIGALNPNKLLGLYTERAPAASGGVWDRVAAVQRFDTALGTGSDDAVAKTLPKVWALIHDAGLDVPFAHLFADRLEVHHLDGAAAALAWRIRLLSPRYEAAARQPAGDDAADLFLAALALGEPGGATATTDQARAIADGFAPGAAPPQALREALDAGQLGEVILRSIALFDSGARGNPADLTAALATLRHVGLEDTARRAALQLMLIGRG</sequence>
<accession>A0A4R5V7B8</accession>